<evidence type="ECO:0000313" key="2">
    <source>
        <dbReference type="Proteomes" id="UP001210809"/>
    </source>
</evidence>
<proteinExistence type="predicted"/>
<dbReference type="Proteomes" id="UP001210809">
    <property type="component" value="Unassembled WGS sequence"/>
</dbReference>
<gene>
    <name evidence="1" type="ORF">PNE09_00855</name>
</gene>
<dbReference type="EMBL" id="JAQLXW010000001">
    <property type="protein sequence ID" value="MDB8002608.1"/>
    <property type="molecule type" value="Genomic_DNA"/>
</dbReference>
<dbReference type="AlphaFoldDB" id="A0AAW6D006"/>
<reference evidence="1" key="1">
    <citation type="submission" date="2023-01" db="EMBL/GenBank/DDBJ databases">
        <title>Human gut microbiome strain richness.</title>
        <authorList>
            <person name="Chen-Liaw A."/>
        </authorList>
    </citation>
    <scope>NUCLEOTIDE SEQUENCE</scope>
    <source>
        <strain evidence="1">1001283st1_G1_1001283B150217_161031</strain>
    </source>
</reference>
<protein>
    <submittedName>
        <fullName evidence="1">Uncharacterized protein</fullName>
    </submittedName>
</protein>
<accession>A0AAW6D006</accession>
<sequence>MKKINFNDPATFEKLEHMAYENTLDYTDFPPAEYKYFDKLSQLGSIYRSDQLPKGLCKERKDAYLCDYRKDADKTRKNHEAEVGYQENIRRSDELRCEINSTRNHDVKLMLALRCIELMTGEEGFERRNLNE</sequence>
<organism evidence="1 2">
    <name type="scientific">[Eubacterium] siraeum</name>
    <dbReference type="NCBI Taxonomy" id="39492"/>
    <lineage>
        <taxon>Bacteria</taxon>
        <taxon>Bacillati</taxon>
        <taxon>Bacillota</taxon>
        <taxon>Clostridia</taxon>
        <taxon>Eubacteriales</taxon>
        <taxon>Oscillospiraceae</taxon>
        <taxon>Oscillospiraceae incertae sedis</taxon>
    </lineage>
</organism>
<evidence type="ECO:0000313" key="1">
    <source>
        <dbReference type="EMBL" id="MDB8002608.1"/>
    </source>
</evidence>
<name>A0AAW6D006_9FIRM</name>
<comment type="caution">
    <text evidence="1">The sequence shown here is derived from an EMBL/GenBank/DDBJ whole genome shotgun (WGS) entry which is preliminary data.</text>
</comment>